<keyword evidence="8" id="KW-0175">Coiled coil</keyword>
<dbReference type="PANTHER" id="PTHR11629:SF63">
    <property type="entry name" value="V-TYPE PROTON ATPASE SUBUNIT A"/>
    <property type="match status" value="1"/>
</dbReference>
<dbReference type="Gene3D" id="3.30.70.2170">
    <property type="match status" value="1"/>
</dbReference>
<feature type="transmembrane region" description="Helical" evidence="9">
    <location>
        <begin position="407"/>
        <end position="426"/>
    </location>
</feature>
<feature type="transmembrane region" description="Helical" evidence="9">
    <location>
        <begin position="494"/>
        <end position="518"/>
    </location>
</feature>
<evidence type="ECO:0000256" key="3">
    <source>
        <dbReference type="ARBA" id="ARBA00022448"/>
    </source>
</evidence>
<evidence type="ECO:0000313" key="11">
    <source>
        <dbReference type="Proteomes" id="UP001652431"/>
    </source>
</evidence>
<dbReference type="InterPro" id="IPR002490">
    <property type="entry name" value="V-ATPase_116kDa_su"/>
</dbReference>
<feature type="transmembrane region" description="Helical" evidence="9">
    <location>
        <begin position="364"/>
        <end position="391"/>
    </location>
</feature>
<keyword evidence="7 9" id="KW-0472">Membrane</keyword>
<evidence type="ECO:0000256" key="5">
    <source>
        <dbReference type="ARBA" id="ARBA00022989"/>
    </source>
</evidence>
<proteinExistence type="inferred from homology"/>
<comment type="caution">
    <text evidence="10">The sequence shown here is derived from an EMBL/GenBank/DDBJ whole genome shotgun (WGS) entry which is preliminary data.</text>
</comment>
<dbReference type="RefSeq" id="WP_158369331.1">
    <property type="nucleotide sequence ID" value="NZ_JAOQJU010000005.1"/>
</dbReference>
<sequence>MSVLQMQRVSICALKKDRKVILEKLQSMGIMEMNQIIDDDEDFAKMDTLNARQNFEKKAQLTDQALDVLERYVPEKHSLFAALEGKKLVEEEVFRKAEADKEEIIGRANHLLALDKEIAESKADILKLRNQIESLQPWLGLEVPMNYPGTKTTAMLVGTMAGSVTLEDIYAAVAGHAPEVEAYDVQIVESDKDAVYLAVFCMKEQEQTVENALRAEGFARPSQMTNRVPKELEAMLEAEIENLDKKIARLTEEIEGYAGSREDLKLISDYFRMRAEKYEVLGTIPQSQRTFVISGYVAKRAVPAVQKAIGERFDCIVDVEELKEDEEAPVILQNNKFSSSVEGVLESYGLPHKGEVDPTVVMSFFYVFFFGMMLSDAAYGAIIAIGCFAALKKFPRMSEGMHKSLKMFMYCGVSTMIWGILFGGYFGNVVDIVSATFFGKTVTIPALWFVPLDDPMKLLVFSMLFGVIHLFTGLGIKGYAYLKDGKVMDFFCDVILWYAFLVGLILMLLPTDIFASIAQTKITFSPGLQTFSKGLAIFGAVGLLLMSGRANKNPALRIALGAYDLYNVTGWLSDVLSYSRLLALGLATGVIASVINQMASMFGSGVVGAIGFILVFLVGHTLNLAINLLGAYVHTNRLQFVEFFGKFYEGGGKAFEPFKADTKYVDIKEENL</sequence>
<gene>
    <name evidence="10" type="ORF">OCV99_06680</name>
</gene>
<dbReference type="Pfam" id="PF01496">
    <property type="entry name" value="V_ATPase_I"/>
    <property type="match status" value="2"/>
</dbReference>
<accession>A0ABT2RLF2</accession>
<dbReference type="Proteomes" id="UP001652431">
    <property type="component" value="Unassembled WGS sequence"/>
</dbReference>
<evidence type="ECO:0000256" key="9">
    <source>
        <dbReference type="SAM" id="Phobius"/>
    </source>
</evidence>
<keyword evidence="4 9" id="KW-0812">Transmembrane</keyword>
<name>A0ABT2RLF2_9FIRM</name>
<keyword evidence="6" id="KW-0406">Ion transport</keyword>
<feature type="transmembrane region" description="Helical" evidence="9">
    <location>
        <begin position="575"/>
        <end position="595"/>
    </location>
</feature>
<comment type="similarity">
    <text evidence="2">Belongs to the V-ATPase 116 kDa subunit family.</text>
</comment>
<evidence type="ECO:0000256" key="4">
    <source>
        <dbReference type="ARBA" id="ARBA00022692"/>
    </source>
</evidence>
<dbReference type="PANTHER" id="PTHR11629">
    <property type="entry name" value="VACUOLAR PROTON ATPASES"/>
    <property type="match status" value="1"/>
</dbReference>
<protein>
    <submittedName>
        <fullName evidence="10">V-type ATP synthase subunit I</fullName>
    </submittedName>
</protein>
<comment type="subcellular location">
    <subcellularLocation>
        <location evidence="1">Membrane</location>
        <topology evidence="1">Multi-pass membrane protein</topology>
    </subcellularLocation>
</comment>
<feature type="transmembrane region" description="Helical" evidence="9">
    <location>
        <begin position="607"/>
        <end position="633"/>
    </location>
</feature>
<evidence type="ECO:0000256" key="6">
    <source>
        <dbReference type="ARBA" id="ARBA00023065"/>
    </source>
</evidence>
<evidence type="ECO:0000256" key="2">
    <source>
        <dbReference type="ARBA" id="ARBA00009904"/>
    </source>
</evidence>
<keyword evidence="5 9" id="KW-1133">Transmembrane helix</keyword>
<dbReference type="Gene3D" id="3.30.70.2750">
    <property type="match status" value="1"/>
</dbReference>
<dbReference type="Gene3D" id="1.20.1460.20">
    <property type="match status" value="1"/>
</dbReference>
<evidence type="ECO:0000256" key="7">
    <source>
        <dbReference type="ARBA" id="ARBA00023136"/>
    </source>
</evidence>
<keyword evidence="3" id="KW-0813">Transport</keyword>
<feature type="coiled-coil region" evidence="8">
    <location>
        <begin position="233"/>
        <end position="260"/>
    </location>
</feature>
<organism evidence="10 11">
    <name type="scientific">Dorea acetigenes</name>
    <dbReference type="NCBI Taxonomy" id="2981787"/>
    <lineage>
        <taxon>Bacteria</taxon>
        <taxon>Bacillati</taxon>
        <taxon>Bacillota</taxon>
        <taxon>Clostridia</taxon>
        <taxon>Lachnospirales</taxon>
        <taxon>Lachnospiraceae</taxon>
        <taxon>Dorea</taxon>
    </lineage>
</organism>
<feature type="transmembrane region" description="Helical" evidence="9">
    <location>
        <begin position="530"/>
        <end position="548"/>
    </location>
</feature>
<dbReference type="EMBL" id="JAOQJU010000005">
    <property type="protein sequence ID" value="MCU6686245.1"/>
    <property type="molecule type" value="Genomic_DNA"/>
</dbReference>
<keyword evidence="11" id="KW-1185">Reference proteome</keyword>
<feature type="transmembrane region" description="Helical" evidence="9">
    <location>
        <begin position="458"/>
        <end position="482"/>
    </location>
</feature>
<evidence type="ECO:0000256" key="8">
    <source>
        <dbReference type="SAM" id="Coils"/>
    </source>
</evidence>
<reference evidence="10 11" key="1">
    <citation type="journal article" date="2021" name="ISME Commun">
        <title>Automated analysis of genomic sequences facilitates high-throughput and comprehensive description of bacteria.</title>
        <authorList>
            <person name="Hitch T.C.A."/>
        </authorList>
    </citation>
    <scope>NUCLEOTIDE SEQUENCE [LARGE SCALE GENOMIC DNA]</scope>
    <source>
        <strain evidence="10 11">Sanger_03</strain>
    </source>
</reference>
<evidence type="ECO:0000313" key="10">
    <source>
        <dbReference type="EMBL" id="MCU6686245.1"/>
    </source>
</evidence>
<evidence type="ECO:0000256" key="1">
    <source>
        <dbReference type="ARBA" id="ARBA00004141"/>
    </source>
</evidence>